<proteinExistence type="predicted"/>
<gene>
    <name evidence="1" type="ORF">OH76DRAFT_973388</name>
</gene>
<dbReference type="EMBL" id="KZ857384">
    <property type="protein sequence ID" value="RDX54519.1"/>
    <property type="molecule type" value="Genomic_DNA"/>
</dbReference>
<evidence type="ECO:0000313" key="2">
    <source>
        <dbReference type="Proteomes" id="UP000256964"/>
    </source>
</evidence>
<protein>
    <submittedName>
        <fullName evidence="1">Uncharacterized protein</fullName>
    </submittedName>
</protein>
<reference evidence="1 2" key="1">
    <citation type="journal article" date="2018" name="Biotechnol. Biofuels">
        <title>Integrative visual omics of the white-rot fungus Polyporus brumalis exposes the biotechnological potential of its oxidative enzymes for delignifying raw plant biomass.</title>
        <authorList>
            <person name="Miyauchi S."/>
            <person name="Rancon A."/>
            <person name="Drula E."/>
            <person name="Hage H."/>
            <person name="Chaduli D."/>
            <person name="Favel A."/>
            <person name="Grisel S."/>
            <person name="Henrissat B."/>
            <person name="Herpoel-Gimbert I."/>
            <person name="Ruiz-Duenas F.J."/>
            <person name="Chevret D."/>
            <person name="Hainaut M."/>
            <person name="Lin J."/>
            <person name="Wang M."/>
            <person name="Pangilinan J."/>
            <person name="Lipzen A."/>
            <person name="Lesage-Meessen L."/>
            <person name="Navarro D."/>
            <person name="Riley R."/>
            <person name="Grigoriev I.V."/>
            <person name="Zhou S."/>
            <person name="Raouche S."/>
            <person name="Rosso M.N."/>
        </authorList>
    </citation>
    <scope>NUCLEOTIDE SEQUENCE [LARGE SCALE GENOMIC DNA]</scope>
    <source>
        <strain evidence="1 2">BRFM 1820</strain>
    </source>
</reference>
<dbReference type="Proteomes" id="UP000256964">
    <property type="component" value="Unassembled WGS sequence"/>
</dbReference>
<organism evidence="1 2">
    <name type="scientific">Lentinus brumalis</name>
    <dbReference type="NCBI Taxonomy" id="2498619"/>
    <lineage>
        <taxon>Eukaryota</taxon>
        <taxon>Fungi</taxon>
        <taxon>Dikarya</taxon>
        <taxon>Basidiomycota</taxon>
        <taxon>Agaricomycotina</taxon>
        <taxon>Agaricomycetes</taxon>
        <taxon>Polyporales</taxon>
        <taxon>Polyporaceae</taxon>
        <taxon>Lentinus</taxon>
    </lineage>
</organism>
<evidence type="ECO:0000313" key="1">
    <source>
        <dbReference type="EMBL" id="RDX54519.1"/>
    </source>
</evidence>
<name>A0A371DPR1_9APHY</name>
<sequence length="106" mass="11679">MRNPHLISTPHSTLIGVHARPQLHPCLDRRSPLLCTSVAICLFSAWSSGLSILLYINCHKCIVHLDLTTVWYVRRAALAESAFNDHVHLKALGFPPSAARVLDSSA</sequence>
<dbReference type="AlphaFoldDB" id="A0A371DPR1"/>
<accession>A0A371DPR1</accession>
<keyword evidence="2" id="KW-1185">Reference proteome</keyword>